<reference evidence="2 3" key="1">
    <citation type="submission" date="2017-07" db="EMBL/GenBank/DDBJ databases">
        <title>Isolation and whole genome analysis of endospore-forming bacteria from heroin.</title>
        <authorList>
            <person name="Kalinowski J."/>
            <person name="Ahrens B."/>
            <person name="Al-Dilaimi A."/>
            <person name="Winkler A."/>
            <person name="Wibberg D."/>
            <person name="Schleenbecker U."/>
            <person name="Ruckert C."/>
            <person name="Wolfel R."/>
            <person name="Grass G."/>
        </authorList>
    </citation>
    <scope>NUCLEOTIDE SEQUENCE [LARGE SCALE GENOMIC DNA]</scope>
    <source>
        <strain evidence="2 3">7539</strain>
    </source>
</reference>
<dbReference type="InterPro" id="IPR020556">
    <property type="entry name" value="Amidase_CS"/>
</dbReference>
<comment type="caution">
    <text evidence="2">The sequence shown here is derived from an EMBL/GenBank/DDBJ whole genome shotgun (WGS) entry which is preliminary data.</text>
</comment>
<name>A0A268P175_SHOCL</name>
<dbReference type="Pfam" id="PF01425">
    <property type="entry name" value="Amidase"/>
    <property type="match status" value="1"/>
</dbReference>
<gene>
    <name evidence="2" type="ORF">CHH72_07595</name>
</gene>
<dbReference type="PANTHER" id="PTHR11895:SF7">
    <property type="entry name" value="GLUTAMYL-TRNA(GLN) AMIDOTRANSFERASE SUBUNIT A, MITOCHONDRIAL"/>
    <property type="match status" value="1"/>
</dbReference>
<dbReference type="AlphaFoldDB" id="A0A268P175"/>
<dbReference type="GO" id="GO:0004040">
    <property type="term" value="F:amidase activity"/>
    <property type="evidence" value="ECO:0007669"/>
    <property type="project" value="UniProtKB-EC"/>
</dbReference>
<evidence type="ECO:0000256" key="1">
    <source>
        <dbReference type="ARBA" id="ARBA00009199"/>
    </source>
</evidence>
<dbReference type="PANTHER" id="PTHR11895">
    <property type="entry name" value="TRANSAMIDASE"/>
    <property type="match status" value="1"/>
</dbReference>
<proteinExistence type="inferred from homology"/>
<dbReference type="Gene3D" id="3.90.1300.10">
    <property type="entry name" value="Amidase signature (AS) domain"/>
    <property type="match status" value="1"/>
</dbReference>
<organism evidence="2 3">
    <name type="scientific">Shouchella clausii</name>
    <name type="common">Alkalihalobacillus clausii</name>
    <dbReference type="NCBI Taxonomy" id="79880"/>
    <lineage>
        <taxon>Bacteria</taxon>
        <taxon>Bacillati</taxon>
        <taxon>Bacillota</taxon>
        <taxon>Bacilli</taxon>
        <taxon>Bacillales</taxon>
        <taxon>Bacillaceae</taxon>
        <taxon>Shouchella</taxon>
    </lineage>
</organism>
<dbReference type="OMA" id="DFLTIWF"/>
<dbReference type="Proteomes" id="UP000216207">
    <property type="component" value="Unassembled WGS sequence"/>
</dbReference>
<dbReference type="RefSeq" id="WP_011247436.1">
    <property type="nucleotide sequence ID" value="NZ_BOQQ01000002.1"/>
</dbReference>
<evidence type="ECO:0000313" key="3">
    <source>
        <dbReference type="Proteomes" id="UP000216207"/>
    </source>
</evidence>
<evidence type="ECO:0000313" key="2">
    <source>
        <dbReference type="EMBL" id="PAE89493.1"/>
    </source>
</evidence>
<dbReference type="InterPro" id="IPR023631">
    <property type="entry name" value="Amidase_dom"/>
</dbReference>
<keyword evidence="2" id="KW-0378">Hydrolase</keyword>
<dbReference type="EMBL" id="NPCC01000008">
    <property type="protein sequence ID" value="PAE89493.1"/>
    <property type="molecule type" value="Genomic_DNA"/>
</dbReference>
<dbReference type="SUPFAM" id="SSF75304">
    <property type="entry name" value="Amidase signature (AS) enzymes"/>
    <property type="match status" value="1"/>
</dbReference>
<dbReference type="InterPro" id="IPR000120">
    <property type="entry name" value="Amidase"/>
</dbReference>
<sequence>MDSSDYKRLDGVALAELIQAGNVSPEEVLDAHFQVSYEWEKLNAIVSKREKEVYQEAKEAAKSGVFSGVPFLLKDSSHALKGARLTSGSALFKQERAKVTSHYTRTLQQAGLLMAGHTNAPEFGLKNITEPKLHGPARNPLDLDYSPGGSSGGAAAAVASGIVPLAGASDGGGSIRIPASFTGLVGLKPTRGRTPVGPGVGRQWQGAAIDFVLSRSVRDSARALDVLQTVQWEAAFQTPLFANRYEHTLQEQLPRLRIAFSAQSPVGTPVSQEAITALQQAVRWLEKAGHHVEEAAPPIDGVELMRHYYLMNAGEMSRLRQQLGQALGRCLNEDDFEMESWVLAEYGDNVRAAEYAASLAAWDDAAAATHWFHETYDLYLTPATASVAPRIGELTPAPAQERSLKALVQELPPKEQLDLVYEMFLPSLTYTPFTQLANLTGQPAISMPLFKNETGLAIGVQAMARKGEEHRLLQLAYAFEQSELWQGTQPQ</sequence>
<comment type="similarity">
    <text evidence="1">Belongs to the amidase family.</text>
</comment>
<accession>A0A268P175</accession>
<protein>
    <submittedName>
        <fullName evidence="2">Amidase</fullName>
        <ecNumber evidence="2">3.5.1.4</ecNumber>
    </submittedName>
</protein>
<dbReference type="InterPro" id="IPR036928">
    <property type="entry name" value="AS_sf"/>
</dbReference>
<dbReference type="PROSITE" id="PS00571">
    <property type="entry name" value="AMIDASES"/>
    <property type="match status" value="1"/>
</dbReference>
<dbReference type="EC" id="3.5.1.4" evidence="2"/>